<keyword evidence="4" id="KW-0804">Transcription</keyword>
<sequence length="390" mass="43922">MSNTDSFAIVHFPQNPKMSAEDLVDIQFNATNTSIKTADITYEGPATKSSELCGILGFVDDQGHIHLSSNFALYSMRPKLTDFNTETKPTSNTEDTKLNRTDLDEKFGTEKKRRSVHSKKRNTIEVSVLATAVSAAREQVLNTTTNEHLNESLFNNSIVSFNDDDQLALPAPNYDAKKPEEVFVFDDILNENDMLLLNDKCSQIVDGTKEDIQKWAKEGTYASFVCDQMKKLPVDHAERIKAASKILYLHYLLAFFKRSMFKRLSGKPFPDDAPRALQDKALQVYAIANINERTRKEVNTVPPRLRLKLTAHICILSLYICRFTVDVDSLRLSLGSSISILKLQDIFSELGCKIIKVAHTNVATLETPINKPKLKDGMSLGSNRKRKRTN</sequence>
<dbReference type="EMBL" id="CAJNRG010004908">
    <property type="protein sequence ID" value="CAF2070560.1"/>
    <property type="molecule type" value="Genomic_DNA"/>
</dbReference>
<evidence type="ECO:0000256" key="1">
    <source>
        <dbReference type="ARBA" id="ARBA00004604"/>
    </source>
</evidence>
<keyword evidence="5" id="KW-0539">Nucleus</keyword>
<dbReference type="EMBL" id="CAJOBF010000425">
    <property type="protein sequence ID" value="CAF3815718.1"/>
    <property type="molecule type" value="Genomic_DNA"/>
</dbReference>
<keyword evidence="3" id="KW-0240">DNA-directed RNA polymerase</keyword>
<protein>
    <recommendedName>
        <fullName evidence="9">DNA-directed RNA polymerase I subunit RPA49</fullName>
    </recommendedName>
</protein>
<proteinExistence type="inferred from homology"/>
<evidence type="ECO:0000256" key="4">
    <source>
        <dbReference type="ARBA" id="ARBA00023163"/>
    </source>
</evidence>
<gene>
    <name evidence="7" type="ORF">UXM345_LOCUS5658</name>
    <name evidence="6" type="ORF">XDN619_LOCUS12450</name>
</gene>
<evidence type="ECO:0000313" key="6">
    <source>
        <dbReference type="EMBL" id="CAF2070560.1"/>
    </source>
</evidence>
<evidence type="ECO:0000256" key="2">
    <source>
        <dbReference type="ARBA" id="ARBA00009430"/>
    </source>
</evidence>
<dbReference type="GO" id="GO:0000428">
    <property type="term" value="C:DNA-directed RNA polymerase complex"/>
    <property type="evidence" value="ECO:0007669"/>
    <property type="project" value="UniProtKB-KW"/>
</dbReference>
<evidence type="ECO:0000313" key="8">
    <source>
        <dbReference type="Proteomes" id="UP000663887"/>
    </source>
</evidence>
<dbReference type="Pfam" id="PF06870">
    <property type="entry name" value="RNA_pol_I_A49"/>
    <property type="match status" value="1"/>
</dbReference>
<evidence type="ECO:0000313" key="7">
    <source>
        <dbReference type="EMBL" id="CAF3815718.1"/>
    </source>
</evidence>
<reference evidence="6" key="1">
    <citation type="submission" date="2021-02" db="EMBL/GenBank/DDBJ databases">
        <authorList>
            <person name="Nowell W R."/>
        </authorList>
    </citation>
    <scope>NUCLEOTIDE SEQUENCE</scope>
</reference>
<dbReference type="GO" id="GO:0005730">
    <property type="term" value="C:nucleolus"/>
    <property type="evidence" value="ECO:0007669"/>
    <property type="project" value="UniProtKB-SubCell"/>
</dbReference>
<evidence type="ECO:0008006" key="9">
    <source>
        <dbReference type="Google" id="ProtNLM"/>
    </source>
</evidence>
<dbReference type="Proteomes" id="UP000663842">
    <property type="component" value="Unassembled WGS sequence"/>
</dbReference>
<dbReference type="InterPro" id="IPR009668">
    <property type="entry name" value="RNA_pol-assoc_fac_A49-like"/>
</dbReference>
<accession>A0A816R878</accession>
<dbReference type="AlphaFoldDB" id="A0A816R878"/>
<dbReference type="PANTHER" id="PTHR14440">
    <property type="entry name" value="DNA-DIRECTED RNA POLYMERASE I SUBUNIT RPA49"/>
    <property type="match status" value="1"/>
</dbReference>
<evidence type="ECO:0000256" key="3">
    <source>
        <dbReference type="ARBA" id="ARBA00022478"/>
    </source>
</evidence>
<comment type="subcellular location">
    <subcellularLocation>
        <location evidence="1">Nucleus</location>
        <location evidence="1">Nucleolus</location>
    </subcellularLocation>
</comment>
<dbReference type="GO" id="GO:0006351">
    <property type="term" value="P:DNA-templated transcription"/>
    <property type="evidence" value="ECO:0007669"/>
    <property type="project" value="InterPro"/>
</dbReference>
<dbReference type="Proteomes" id="UP000663887">
    <property type="component" value="Unassembled WGS sequence"/>
</dbReference>
<comment type="similarity">
    <text evidence="2">Belongs to the eukaryotic RPA49/POLR1E RNA polymerase subunit family.</text>
</comment>
<dbReference type="GO" id="GO:0003677">
    <property type="term" value="F:DNA binding"/>
    <property type="evidence" value="ECO:0007669"/>
    <property type="project" value="InterPro"/>
</dbReference>
<comment type="caution">
    <text evidence="6">The sequence shown here is derived from an EMBL/GenBank/DDBJ whole genome shotgun (WGS) entry which is preliminary data.</text>
</comment>
<name>A0A816R878_9BILA</name>
<organism evidence="6 8">
    <name type="scientific">Rotaria magnacalcarata</name>
    <dbReference type="NCBI Taxonomy" id="392030"/>
    <lineage>
        <taxon>Eukaryota</taxon>
        <taxon>Metazoa</taxon>
        <taxon>Spiralia</taxon>
        <taxon>Gnathifera</taxon>
        <taxon>Rotifera</taxon>
        <taxon>Eurotatoria</taxon>
        <taxon>Bdelloidea</taxon>
        <taxon>Philodinida</taxon>
        <taxon>Philodinidae</taxon>
        <taxon>Rotaria</taxon>
    </lineage>
</organism>
<evidence type="ECO:0000256" key="5">
    <source>
        <dbReference type="ARBA" id="ARBA00023242"/>
    </source>
</evidence>